<dbReference type="EMBL" id="JBGFUD010011564">
    <property type="protein sequence ID" value="MFH4983243.1"/>
    <property type="molecule type" value="Genomic_DNA"/>
</dbReference>
<gene>
    <name evidence="19" type="ORF">AB6A40_009952</name>
</gene>
<evidence type="ECO:0000259" key="17">
    <source>
        <dbReference type="SMART" id="SM00079"/>
    </source>
</evidence>
<dbReference type="PANTHER" id="PTHR18966">
    <property type="entry name" value="IONOTROPIC GLUTAMATE RECEPTOR"/>
    <property type="match status" value="1"/>
</dbReference>
<keyword evidence="3" id="KW-0813">Transport</keyword>
<dbReference type="Gene3D" id="3.40.50.2300">
    <property type="match status" value="1"/>
</dbReference>
<dbReference type="Pfam" id="PF10613">
    <property type="entry name" value="Lig_chan-Glu_bd"/>
    <property type="match status" value="1"/>
</dbReference>
<comment type="subcellular location">
    <subcellularLocation>
        <location evidence="1">Membrane</location>
        <topology evidence="1">Multi-pass membrane protein</topology>
    </subcellularLocation>
    <subcellularLocation>
        <location evidence="16">Postsynaptic cell membrane</location>
    </subcellularLocation>
</comment>
<sequence length="402" mass="45174">MEIVRDEEIDDDDDLEQVTKQLSEFKKSEARIILLYSTTNYARKIFQAANKVGMTSDNYLWIGTQSVKGSVIGNAHMQAGMLSINFHTVSNAMFPPDDDVLPLIIGLAPKVFGLALNKLMRAGNLFPLISNSSCDQPSSAKWPDGAVIYRKMKEVVMKGNPYHSKDGHDSFFYSFDHCGKLANSYLTISNLRRKKNRDFRGDNLIWEKHFEVGEFTNGELKMIDIEWPGDRAKPPQGTPENFHARVVTLQEPPFIIVSQLDPETGSCPGNQGSICNWDVEIYEDKGVTRNKTVKKCCSGFCIDLLQKLAKDIGFTYTIYKVPDNKWGRKTEKGWNGLMHELVSGKADMCVTALKLNSERAKDIDFSIPFMDTGISIIVKIRSGVLSPTAFLGNMWFSSAIRQ</sequence>
<keyword evidence="7" id="KW-1133">Transmembrane helix</keyword>
<dbReference type="InterPro" id="IPR028082">
    <property type="entry name" value="Peripla_BP_I"/>
</dbReference>
<keyword evidence="8" id="KW-0770">Synapse</keyword>
<keyword evidence="4" id="KW-0812">Transmembrane</keyword>
<evidence type="ECO:0000256" key="14">
    <source>
        <dbReference type="ARBA" id="ARBA00023286"/>
    </source>
</evidence>
<dbReference type="Proteomes" id="UP001608902">
    <property type="component" value="Unassembled WGS sequence"/>
</dbReference>
<keyword evidence="9" id="KW-0406">Ion transport</keyword>
<dbReference type="SMART" id="SM00079">
    <property type="entry name" value="PBPe"/>
    <property type="match status" value="1"/>
</dbReference>
<evidence type="ECO:0000313" key="20">
    <source>
        <dbReference type="Proteomes" id="UP001608902"/>
    </source>
</evidence>
<keyword evidence="14" id="KW-1071">Ligand-gated ion channel</keyword>
<evidence type="ECO:0000256" key="6">
    <source>
        <dbReference type="ARBA" id="ARBA00022833"/>
    </source>
</evidence>
<evidence type="ECO:0000256" key="12">
    <source>
        <dbReference type="ARBA" id="ARBA00023180"/>
    </source>
</evidence>
<evidence type="ECO:0000256" key="2">
    <source>
        <dbReference type="ARBA" id="ARBA00008685"/>
    </source>
</evidence>
<dbReference type="FunFam" id="3.40.190.10:FF:000009">
    <property type="entry name" value="Putative glutamate receptor ionotropic NMDA 2B"/>
    <property type="match status" value="1"/>
</dbReference>
<keyword evidence="12" id="KW-0325">Glycoprotein</keyword>
<comment type="similarity">
    <text evidence="2">Belongs to the glutamate-gated ion channel (TC 1.A.10.1) family.</text>
</comment>
<evidence type="ECO:0000256" key="8">
    <source>
        <dbReference type="ARBA" id="ARBA00023018"/>
    </source>
</evidence>
<feature type="domain" description="Ionotropic glutamate receptor C-terminal" evidence="17">
    <location>
        <begin position="278"/>
        <end position="398"/>
    </location>
</feature>
<dbReference type="GO" id="GO:0046872">
    <property type="term" value="F:metal ion binding"/>
    <property type="evidence" value="ECO:0007669"/>
    <property type="project" value="UniProtKB-KW"/>
</dbReference>
<dbReference type="InterPro" id="IPR001320">
    <property type="entry name" value="Iontro_rcpt_C"/>
</dbReference>
<dbReference type="InterPro" id="IPR001828">
    <property type="entry name" value="ANF_lig-bd_rcpt"/>
</dbReference>
<evidence type="ECO:0000256" key="16">
    <source>
        <dbReference type="ARBA" id="ARBA00034100"/>
    </source>
</evidence>
<dbReference type="InterPro" id="IPR019594">
    <property type="entry name" value="Glu/Gly-bd"/>
</dbReference>
<evidence type="ECO:0000256" key="7">
    <source>
        <dbReference type="ARBA" id="ARBA00022989"/>
    </source>
</evidence>
<keyword evidence="13" id="KW-0628">Postsynaptic cell membrane</keyword>
<evidence type="ECO:0000256" key="5">
    <source>
        <dbReference type="ARBA" id="ARBA00022723"/>
    </source>
</evidence>
<dbReference type="GO" id="GO:0045211">
    <property type="term" value="C:postsynaptic membrane"/>
    <property type="evidence" value="ECO:0007669"/>
    <property type="project" value="UniProtKB-SubCell"/>
</dbReference>
<dbReference type="SUPFAM" id="SSF53822">
    <property type="entry name" value="Periplasmic binding protein-like I"/>
    <property type="match status" value="1"/>
</dbReference>
<dbReference type="Gene3D" id="3.40.190.10">
    <property type="entry name" value="Periplasmic binding protein-like II"/>
    <property type="match status" value="1"/>
</dbReference>
<dbReference type="Pfam" id="PF01094">
    <property type="entry name" value="ANF_receptor"/>
    <property type="match status" value="1"/>
</dbReference>
<reference evidence="19 20" key="1">
    <citation type="submission" date="2024-08" db="EMBL/GenBank/DDBJ databases">
        <title>Gnathostoma spinigerum genome.</title>
        <authorList>
            <person name="Gonzalez-Bertolin B."/>
            <person name="Monzon S."/>
            <person name="Zaballos A."/>
            <person name="Jimenez P."/>
            <person name="Dekumyoy P."/>
            <person name="Varona S."/>
            <person name="Cuesta I."/>
            <person name="Sumanam S."/>
            <person name="Adisakwattana P."/>
            <person name="Gasser R.B."/>
            <person name="Hernandez-Gonzalez A."/>
            <person name="Young N.D."/>
            <person name="Perteguer M.J."/>
        </authorList>
    </citation>
    <scope>NUCLEOTIDE SEQUENCE [LARGE SCALE GENOMIC DNA]</scope>
    <source>
        <strain evidence="19">AL3</strain>
        <tissue evidence="19">Liver</tissue>
    </source>
</reference>
<comment type="caution">
    <text evidence="19">The sequence shown here is derived from an EMBL/GenBank/DDBJ whole genome shotgun (WGS) entry which is preliminary data.</text>
</comment>
<keyword evidence="10" id="KW-0472">Membrane</keyword>
<evidence type="ECO:0000256" key="4">
    <source>
        <dbReference type="ARBA" id="ARBA00022692"/>
    </source>
</evidence>
<keyword evidence="20" id="KW-1185">Reference proteome</keyword>
<dbReference type="GO" id="GO:0034220">
    <property type="term" value="P:monoatomic ion transmembrane transport"/>
    <property type="evidence" value="ECO:0007669"/>
    <property type="project" value="UniProtKB-KW"/>
</dbReference>
<evidence type="ECO:0000256" key="9">
    <source>
        <dbReference type="ARBA" id="ARBA00023065"/>
    </source>
</evidence>
<evidence type="ECO:0000256" key="3">
    <source>
        <dbReference type="ARBA" id="ARBA00022448"/>
    </source>
</evidence>
<proteinExistence type="inferred from homology"/>
<evidence type="ECO:0000313" key="19">
    <source>
        <dbReference type="EMBL" id="MFH4983243.1"/>
    </source>
</evidence>
<keyword evidence="6" id="KW-0862">Zinc</keyword>
<name>A0ABD6ETG3_9BILA</name>
<dbReference type="AlphaFoldDB" id="A0ABD6ETG3"/>
<evidence type="ECO:0000256" key="13">
    <source>
        <dbReference type="ARBA" id="ARBA00023257"/>
    </source>
</evidence>
<evidence type="ECO:0000259" key="18">
    <source>
        <dbReference type="SMART" id="SM00918"/>
    </source>
</evidence>
<dbReference type="SUPFAM" id="SSF53850">
    <property type="entry name" value="Periplasmic binding protein-like II"/>
    <property type="match status" value="1"/>
</dbReference>
<keyword evidence="5" id="KW-0479">Metal-binding</keyword>
<keyword evidence="11" id="KW-0675">Receptor</keyword>
<protein>
    <submittedName>
        <fullName evidence="19">Uncharacterized protein</fullName>
    </submittedName>
</protein>
<feature type="domain" description="Ionotropic glutamate receptor L-glutamate and glycine-binding" evidence="18">
    <location>
        <begin position="285"/>
        <end position="343"/>
    </location>
</feature>
<evidence type="ECO:0000256" key="1">
    <source>
        <dbReference type="ARBA" id="ARBA00004141"/>
    </source>
</evidence>
<dbReference type="InterPro" id="IPR015683">
    <property type="entry name" value="Ionotropic_Glu_rcpt"/>
</dbReference>
<evidence type="ECO:0000256" key="11">
    <source>
        <dbReference type="ARBA" id="ARBA00023170"/>
    </source>
</evidence>
<dbReference type="SMART" id="SM00918">
    <property type="entry name" value="Lig_chan-Glu_bd"/>
    <property type="match status" value="1"/>
</dbReference>
<organism evidence="19 20">
    <name type="scientific">Gnathostoma spinigerum</name>
    <dbReference type="NCBI Taxonomy" id="75299"/>
    <lineage>
        <taxon>Eukaryota</taxon>
        <taxon>Metazoa</taxon>
        <taxon>Ecdysozoa</taxon>
        <taxon>Nematoda</taxon>
        <taxon>Chromadorea</taxon>
        <taxon>Rhabditida</taxon>
        <taxon>Spirurina</taxon>
        <taxon>Gnathostomatomorpha</taxon>
        <taxon>Gnathostomatoidea</taxon>
        <taxon>Gnathostomatidae</taxon>
        <taxon>Gnathostoma</taxon>
    </lineage>
</organism>
<evidence type="ECO:0000256" key="10">
    <source>
        <dbReference type="ARBA" id="ARBA00023136"/>
    </source>
</evidence>
<evidence type="ECO:0000256" key="15">
    <source>
        <dbReference type="ARBA" id="ARBA00023303"/>
    </source>
</evidence>
<keyword evidence="15" id="KW-0407">Ion channel</keyword>
<accession>A0ABD6ETG3</accession>